<name>A0ABU2BU02_9ACTN</name>
<comment type="caution">
    <text evidence="2">The sequence shown here is derived from an EMBL/GenBank/DDBJ whole genome shotgun (WGS) entry which is preliminary data.</text>
</comment>
<evidence type="ECO:0000256" key="1">
    <source>
        <dbReference type="ARBA" id="ARBA00023002"/>
    </source>
</evidence>
<evidence type="ECO:0000313" key="3">
    <source>
        <dbReference type="Proteomes" id="UP001183648"/>
    </source>
</evidence>
<dbReference type="Gene3D" id="3.50.50.60">
    <property type="entry name" value="FAD/NAD(P)-binding domain"/>
    <property type="match status" value="1"/>
</dbReference>
<protein>
    <submittedName>
        <fullName evidence="2">Flavoprotein involved in K+ transport</fullName>
    </submittedName>
</protein>
<gene>
    <name evidence="2" type="ORF">J2S63_001661</name>
</gene>
<dbReference type="PANTHER" id="PTHR43539">
    <property type="entry name" value="FLAVIN-BINDING MONOOXYGENASE-LIKE PROTEIN (AFU_ORTHOLOGUE AFUA_4G09220)"/>
    <property type="match status" value="1"/>
</dbReference>
<proteinExistence type="predicted"/>
<reference evidence="2 3" key="1">
    <citation type="submission" date="2023-07" db="EMBL/GenBank/DDBJ databases">
        <title>Sequencing the genomes of 1000 actinobacteria strains.</title>
        <authorList>
            <person name="Klenk H.-P."/>
        </authorList>
    </citation>
    <scope>NUCLEOTIDE SEQUENCE [LARGE SCALE GENOMIC DNA]</scope>
    <source>
        <strain evidence="2 3">DSM 19426</strain>
    </source>
</reference>
<dbReference type="EMBL" id="JAVDYG010000001">
    <property type="protein sequence ID" value="MDR7362108.1"/>
    <property type="molecule type" value="Genomic_DNA"/>
</dbReference>
<dbReference type="Proteomes" id="UP001183648">
    <property type="component" value="Unassembled WGS sequence"/>
</dbReference>
<keyword evidence="1" id="KW-0560">Oxidoreductase</keyword>
<dbReference type="PRINTS" id="PR00368">
    <property type="entry name" value="FADPNR"/>
</dbReference>
<sequence>MSTHINHHAEAPTAPFRRGRFDVLVIGAGQAGLAVGYHLQRAGLRFLIVDAAAELGATWRNRWDSLRLFTPAQYDGLPGMAFPARANTYPTRLEVADYLKTYAARFDLPVLLSTAVTRLERDPGGDGGFVAHTSQGRLHARQVVVATGPFQTPVIPVVGGDIGPGVRQLHSADYRNPSQIRPGRVVVVGGGNSGRQIALELASSRVGDHGVTLAVGTEEPELPQRILGRDLFWWLTKTRLLAKPADSRLARRMRARGDLVIGSPMQQLRAAGVDVRPRLLAAAGDTVTFADRTETRPTTVIWATGFRSDYSWIDIDGVVTDGGVRHERGISPVPGLSFIGLPWQHTRGSALLGFVKDDAVWLADRITARADSPAAAQRL</sequence>
<dbReference type="InterPro" id="IPR050982">
    <property type="entry name" value="Auxin_biosynth/cation_transpt"/>
</dbReference>
<dbReference type="InterPro" id="IPR036188">
    <property type="entry name" value="FAD/NAD-bd_sf"/>
</dbReference>
<dbReference type="RefSeq" id="WP_310301165.1">
    <property type="nucleotide sequence ID" value="NZ_BAAAPS010000008.1"/>
</dbReference>
<keyword evidence="3" id="KW-1185">Reference proteome</keyword>
<dbReference type="PRINTS" id="PR00469">
    <property type="entry name" value="PNDRDTASEII"/>
</dbReference>
<evidence type="ECO:0000313" key="2">
    <source>
        <dbReference type="EMBL" id="MDR7362108.1"/>
    </source>
</evidence>
<accession>A0ABU2BU02</accession>
<organism evidence="2 3">
    <name type="scientific">Nocardioides marmoribigeumensis</name>
    <dbReference type="NCBI Taxonomy" id="433649"/>
    <lineage>
        <taxon>Bacteria</taxon>
        <taxon>Bacillati</taxon>
        <taxon>Actinomycetota</taxon>
        <taxon>Actinomycetes</taxon>
        <taxon>Propionibacteriales</taxon>
        <taxon>Nocardioidaceae</taxon>
        <taxon>Nocardioides</taxon>
    </lineage>
</organism>
<dbReference type="Pfam" id="PF13738">
    <property type="entry name" value="Pyr_redox_3"/>
    <property type="match status" value="1"/>
</dbReference>
<dbReference type="SUPFAM" id="SSF51905">
    <property type="entry name" value="FAD/NAD(P)-binding domain"/>
    <property type="match status" value="2"/>
</dbReference>
<dbReference type="PANTHER" id="PTHR43539:SF78">
    <property type="entry name" value="FLAVIN-CONTAINING MONOOXYGENASE"/>
    <property type="match status" value="1"/>
</dbReference>